<organism evidence="8 9">
    <name type="scientific">Cyclotella cryptica</name>
    <dbReference type="NCBI Taxonomy" id="29204"/>
    <lineage>
        <taxon>Eukaryota</taxon>
        <taxon>Sar</taxon>
        <taxon>Stramenopiles</taxon>
        <taxon>Ochrophyta</taxon>
        <taxon>Bacillariophyta</taxon>
        <taxon>Coscinodiscophyceae</taxon>
        <taxon>Thalassiosirophycidae</taxon>
        <taxon>Stephanodiscales</taxon>
        <taxon>Stephanodiscaceae</taxon>
        <taxon>Cyclotella</taxon>
    </lineage>
</organism>
<evidence type="ECO:0000256" key="6">
    <source>
        <dbReference type="ARBA" id="ARBA00023163"/>
    </source>
</evidence>
<evidence type="ECO:0000256" key="4">
    <source>
        <dbReference type="ARBA" id="ARBA00022574"/>
    </source>
</evidence>
<dbReference type="InterPro" id="IPR015943">
    <property type="entry name" value="WD40/YVTN_repeat-like_dom_sf"/>
</dbReference>
<dbReference type="SMART" id="SM00320">
    <property type="entry name" value="WD40"/>
    <property type="match status" value="4"/>
</dbReference>
<keyword evidence="5" id="KW-0677">Repeat</keyword>
<keyword evidence="6" id="KW-0804">Transcription</keyword>
<dbReference type="SUPFAM" id="SSF50978">
    <property type="entry name" value="WD40 repeat-like"/>
    <property type="match status" value="1"/>
</dbReference>
<keyword evidence="4" id="KW-0853">WD repeat</keyword>
<sequence length="1068" mass="116346">MSEKLSVRRVDGPMLPQLHPFATPSPSPDIPRGTTSLVPMITPPLSQASSSSLLPDKEQFLLVPNPRNIVVRSMHHGRRVCVLVPEQEDVVIHAVSLVWLPRAAASNADDSEIEEDSVDEPMESSGEWVILAGCNDGSIQEWAVPSLLLSHSEYCLSLSMAETSIESGRKPRRIFQLDCFPGESDEDAKLTNLTILHLASPESRNEEVSNLMTKSRGGSLFFALVRGTTTETNEVSASWLVRCHIPQFARTRKETSSLRACFIVSVKTVPTTISNEKLFKLQSRHICVKQGDCVFGVLAAYRPSESAINAGTGGVESINANLNTGDVFVVICASDVVCVYHESAHSDTDAHFLDGVDEEFIPLVHFAPTKSDSSTVSSVSISPDVKDLVLGRSSGRIDLLDNLFDNIIEYLVKLKRKRLEKEKGDSSWSMEAVQHPQTSTVWRTLHWHTHPVAAVAFLTSSANRAYSSGSTKSLISGGEESVLATWQLDRNFHRPSHFLARVSQGGIIHTACCEHSGKIIISCADNSIHCYSGSNYDRQWVEQGLASIPLHEEDASSVNRGKPNGPIIMLKDPITNLLMLSNLPGAPGMIHWFDPNSASVVGVLEAAPYNRVSRRDRTKDPHIPVPAVTHMAMGKHGKDLVTVDKVWTENLSVGSSSNLVAPKGSIIPMNVCTSIKFWMYAETSKNSKSELSRSKRNSGDTPMNYVLVSSMAAPHGRDGTVCALDVAPDGNTACTLSQEENAFRIWVKNTDSSDVAFLWKCLYKVKTPSGFSNMLSNEAPPTAGQRLVSFSSDGSVLAVCYGPNVTLWDHSNATLLTSLGTDSTPTRNQTNEDIQEVHFMNKTDDTILLKTTSQISARSPFGGGSNRCYLGNDEWKFHADFLGDSAGTVSAVLPLPGFGGNMSSGGFFAVCITANNGAKSVISVVNREKGEVLCLGEAKKSPVQWNVHDEVQSLCTSLSSVSSLQMFAITKDCCMLSLNMEADGHIDNALPHVMKTSVHIESRSTAPLLKFAQDDNQPPLKRRKISIAINQRSEISKDYSPFEFPALSGKFTTAFISKHLAKSRNSSQ</sequence>
<evidence type="ECO:0000256" key="7">
    <source>
        <dbReference type="ARBA" id="ARBA00023242"/>
    </source>
</evidence>
<protein>
    <submittedName>
        <fullName evidence="8">Uncharacterized protein</fullName>
    </submittedName>
</protein>
<dbReference type="InterPro" id="IPR036322">
    <property type="entry name" value="WD40_repeat_dom_sf"/>
</dbReference>
<dbReference type="Proteomes" id="UP001516023">
    <property type="component" value="Unassembled WGS sequence"/>
</dbReference>
<name>A0ABD3PNV9_9STRA</name>
<keyword evidence="3" id="KW-0698">rRNA processing</keyword>
<keyword evidence="7" id="KW-0539">Nucleus</keyword>
<comment type="subcellular location">
    <subcellularLocation>
        <location evidence="1">Nucleus</location>
        <location evidence="1">Nucleolus</location>
    </subcellularLocation>
</comment>
<keyword evidence="9" id="KW-1185">Reference proteome</keyword>
<keyword evidence="2" id="KW-0690">Ribosome biogenesis</keyword>
<dbReference type="PANTHER" id="PTHR44215">
    <property type="entry name" value="WD REPEAT-CONTAINING PROTEIN 75"/>
    <property type="match status" value="1"/>
</dbReference>
<evidence type="ECO:0000256" key="1">
    <source>
        <dbReference type="ARBA" id="ARBA00004604"/>
    </source>
</evidence>
<gene>
    <name evidence="8" type="ORF">HJC23_010578</name>
</gene>
<accession>A0ABD3PNV9</accession>
<evidence type="ECO:0000256" key="5">
    <source>
        <dbReference type="ARBA" id="ARBA00022737"/>
    </source>
</evidence>
<dbReference type="GO" id="GO:0006364">
    <property type="term" value="P:rRNA processing"/>
    <property type="evidence" value="ECO:0007669"/>
    <property type="project" value="UniProtKB-KW"/>
</dbReference>
<dbReference type="PANTHER" id="PTHR44215:SF1">
    <property type="entry name" value="WD REPEAT-CONTAINING PROTEIN 75"/>
    <property type="match status" value="1"/>
</dbReference>
<evidence type="ECO:0000313" key="8">
    <source>
        <dbReference type="EMBL" id="KAL3789893.1"/>
    </source>
</evidence>
<dbReference type="Gene3D" id="2.130.10.10">
    <property type="entry name" value="YVTN repeat-like/Quinoprotein amine dehydrogenase"/>
    <property type="match status" value="1"/>
</dbReference>
<dbReference type="EMBL" id="JABMIG020000135">
    <property type="protein sequence ID" value="KAL3789893.1"/>
    <property type="molecule type" value="Genomic_DNA"/>
</dbReference>
<dbReference type="InterPro" id="IPR001680">
    <property type="entry name" value="WD40_rpt"/>
</dbReference>
<proteinExistence type="predicted"/>
<dbReference type="GO" id="GO:0005730">
    <property type="term" value="C:nucleolus"/>
    <property type="evidence" value="ECO:0007669"/>
    <property type="project" value="UniProtKB-SubCell"/>
</dbReference>
<evidence type="ECO:0000256" key="2">
    <source>
        <dbReference type="ARBA" id="ARBA00022517"/>
    </source>
</evidence>
<evidence type="ECO:0000313" key="9">
    <source>
        <dbReference type="Proteomes" id="UP001516023"/>
    </source>
</evidence>
<dbReference type="AlphaFoldDB" id="A0ABD3PNV9"/>
<dbReference type="InterPro" id="IPR053826">
    <property type="entry name" value="WDR75"/>
</dbReference>
<comment type="caution">
    <text evidence="8">The sequence shown here is derived from an EMBL/GenBank/DDBJ whole genome shotgun (WGS) entry which is preliminary data.</text>
</comment>
<reference evidence="8 9" key="1">
    <citation type="journal article" date="2020" name="G3 (Bethesda)">
        <title>Improved Reference Genome for Cyclotella cryptica CCMP332, a Model for Cell Wall Morphogenesis, Salinity Adaptation, and Lipid Production in Diatoms (Bacillariophyta).</title>
        <authorList>
            <person name="Roberts W.R."/>
            <person name="Downey K.M."/>
            <person name="Ruck E.C."/>
            <person name="Traller J.C."/>
            <person name="Alverson A.J."/>
        </authorList>
    </citation>
    <scope>NUCLEOTIDE SEQUENCE [LARGE SCALE GENOMIC DNA]</scope>
    <source>
        <strain evidence="8 9">CCMP332</strain>
    </source>
</reference>
<evidence type="ECO:0000256" key="3">
    <source>
        <dbReference type="ARBA" id="ARBA00022552"/>
    </source>
</evidence>